<reference evidence="2" key="1">
    <citation type="journal article" date="2010" name="Genome Res.">
        <title>Population genomic sequencing of Coccidioides fungi reveals recent hybridization and transposon control.</title>
        <authorList>
            <person name="Neafsey D.E."/>
            <person name="Barker B.M."/>
            <person name="Sharpton T.J."/>
            <person name="Stajich J.E."/>
            <person name="Park D.J."/>
            <person name="Whiston E."/>
            <person name="Hung C.-Y."/>
            <person name="McMahan C."/>
            <person name="White J."/>
            <person name="Sykes S."/>
            <person name="Heiman D."/>
            <person name="Young S."/>
            <person name="Zeng Q."/>
            <person name="Abouelleil A."/>
            <person name="Aftuck L."/>
            <person name="Bessette D."/>
            <person name="Brown A."/>
            <person name="FitzGerald M."/>
            <person name="Lui A."/>
            <person name="Macdonald J.P."/>
            <person name="Priest M."/>
            <person name="Orbach M.J."/>
            <person name="Galgiani J.N."/>
            <person name="Kirkland T.N."/>
            <person name="Cole G.T."/>
            <person name="Birren B.W."/>
            <person name="Henn M.R."/>
            <person name="Taylor J.W."/>
            <person name="Rounsley S.D."/>
        </authorList>
    </citation>
    <scope>NUCLEOTIDE SEQUENCE [LARGE SCALE GENOMIC DNA]</scope>
    <source>
        <strain evidence="2">H538.4</strain>
    </source>
</reference>
<gene>
    <name evidence="1" type="ORF">CIHG_05453</name>
</gene>
<evidence type="ECO:0000313" key="1">
    <source>
        <dbReference type="EMBL" id="KMU87686.1"/>
    </source>
</evidence>
<evidence type="ECO:0000313" key="2">
    <source>
        <dbReference type="Proteomes" id="UP000054563"/>
    </source>
</evidence>
<name>A0A0J8RSZ3_COCIT</name>
<proteinExistence type="predicted"/>
<dbReference type="EMBL" id="DS017000">
    <property type="protein sequence ID" value="KMU87686.1"/>
    <property type="molecule type" value="Genomic_DNA"/>
</dbReference>
<dbReference type="AlphaFoldDB" id="A0A0J8RSZ3"/>
<sequence length="181" mass="19668">MATDLPSTHAVANATASIHSHMAATRERRVEGINGLLSRFRNQKMEVVTECQSKKQSGPLVLLWPLGDVGTWGRLTDDPKSLNPCIDGLYMINEGAQEVFDQFGIPWRAMPETAWWHSLEWVRVGPAANATGAAKAKQTTIGTISQGPMNGCIIVQALPPGAIDFLSILLFALDFLLNAID</sequence>
<protein>
    <submittedName>
        <fullName evidence="1">Uncharacterized protein</fullName>
    </submittedName>
</protein>
<dbReference type="VEuPathDB" id="FungiDB:CIHG_05453"/>
<dbReference type="Proteomes" id="UP000054563">
    <property type="component" value="Unassembled WGS sequence"/>
</dbReference>
<accession>A0A0J8RSZ3</accession>
<organism evidence="1 2">
    <name type="scientific">Coccidioides immitis H538.4</name>
    <dbReference type="NCBI Taxonomy" id="396776"/>
    <lineage>
        <taxon>Eukaryota</taxon>
        <taxon>Fungi</taxon>
        <taxon>Dikarya</taxon>
        <taxon>Ascomycota</taxon>
        <taxon>Pezizomycotina</taxon>
        <taxon>Eurotiomycetes</taxon>
        <taxon>Eurotiomycetidae</taxon>
        <taxon>Onygenales</taxon>
        <taxon>Onygenaceae</taxon>
        <taxon>Coccidioides</taxon>
    </lineage>
</organism>